<dbReference type="HOGENOM" id="CLU_1968851_0_0_11"/>
<feature type="compositionally biased region" description="Basic residues" evidence="1">
    <location>
        <begin position="114"/>
        <end position="127"/>
    </location>
</feature>
<evidence type="ECO:0000313" key="2">
    <source>
        <dbReference type="EMBL" id="BAH49556.1"/>
    </source>
</evidence>
<proteinExistence type="predicted"/>
<dbReference type="PATRIC" id="fig|632772.20.peg.1379"/>
<organism evidence="2 3">
    <name type="scientific">Rhodococcus opacus (strain B4)</name>
    <dbReference type="NCBI Taxonomy" id="632772"/>
    <lineage>
        <taxon>Bacteria</taxon>
        <taxon>Bacillati</taxon>
        <taxon>Actinomycetota</taxon>
        <taxon>Actinomycetes</taxon>
        <taxon>Mycobacteriales</taxon>
        <taxon>Nocardiaceae</taxon>
        <taxon>Rhodococcus</taxon>
    </lineage>
</organism>
<sequence>MDELAESGYRFPFGDDGREVRTSLQGPEYMRRMRRRVHRAGVTILDHSPALELLTTGDGVVATGGCAAGPGPARHPRGHADVATELLSAAEQGGHRPVHAEVSRAGGAGGNGGRNRRHRDHRNRLRH</sequence>
<dbReference type="SUPFAM" id="SSF51905">
    <property type="entry name" value="FAD/NAD(P)-binding domain"/>
    <property type="match status" value="1"/>
</dbReference>
<dbReference type="EMBL" id="AP011115">
    <property type="protein sequence ID" value="BAH49556.1"/>
    <property type="molecule type" value="Genomic_DNA"/>
</dbReference>
<dbReference type="KEGG" id="rop:ROP_13090"/>
<name>C1AX52_RHOOB</name>
<protein>
    <submittedName>
        <fullName evidence="2">Putative oxidoreductase</fullName>
    </submittedName>
</protein>
<dbReference type="Proteomes" id="UP000002212">
    <property type="component" value="Chromosome"/>
</dbReference>
<dbReference type="STRING" id="632772.ROP_13090"/>
<reference evidence="2 3" key="1">
    <citation type="submission" date="2009-03" db="EMBL/GenBank/DDBJ databases">
        <title>Comparison of the complete genome sequences of Rhodococcus erythropolis PR4 and Rhodococcus opacus B4.</title>
        <authorList>
            <person name="Takarada H."/>
            <person name="Sekine M."/>
            <person name="Hosoyama A."/>
            <person name="Yamada R."/>
            <person name="Fujisawa T."/>
            <person name="Omata S."/>
            <person name="Shimizu A."/>
            <person name="Tsukatani N."/>
            <person name="Tanikawa S."/>
            <person name="Fujita N."/>
            <person name="Harayama S."/>
        </authorList>
    </citation>
    <scope>NUCLEOTIDE SEQUENCE [LARGE SCALE GENOMIC DNA]</scope>
    <source>
        <strain evidence="2 3">B4</strain>
    </source>
</reference>
<evidence type="ECO:0000313" key="3">
    <source>
        <dbReference type="Proteomes" id="UP000002212"/>
    </source>
</evidence>
<feature type="region of interest" description="Disordered" evidence="1">
    <location>
        <begin position="90"/>
        <end position="127"/>
    </location>
</feature>
<dbReference type="AlphaFoldDB" id="C1AX52"/>
<dbReference type="InterPro" id="IPR036188">
    <property type="entry name" value="FAD/NAD-bd_sf"/>
</dbReference>
<evidence type="ECO:0000256" key="1">
    <source>
        <dbReference type="SAM" id="MobiDB-lite"/>
    </source>
</evidence>
<gene>
    <name evidence="2" type="ordered locus">ROP_13090</name>
</gene>
<accession>C1AX52</accession>